<dbReference type="EMBL" id="GBXM01005311">
    <property type="protein sequence ID" value="JAI03267.1"/>
    <property type="molecule type" value="Transcribed_RNA"/>
</dbReference>
<sequence length="48" mass="5701">MARYNREKMKCKQTFKDWCNRASQYSRFTSVIHLSRGQPIFTSANSII</sequence>
<protein>
    <submittedName>
        <fullName evidence="1">Uncharacterized protein</fullName>
    </submittedName>
</protein>
<accession>A0A0E9XLJ9</accession>
<dbReference type="AlphaFoldDB" id="A0A0E9XLJ9"/>
<organism evidence="1">
    <name type="scientific">Anguilla anguilla</name>
    <name type="common">European freshwater eel</name>
    <name type="synonym">Muraena anguilla</name>
    <dbReference type="NCBI Taxonomy" id="7936"/>
    <lineage>
        <taxon>Eukaryota</taxon>
        <taxon>Metazoa</taxon>
        <taxon>Chordata</taxon>
        <taxon>Craniata</taxon>
        <taxon>Vertebrata</taxon>
        <taxon>Euteleostomi</taxon>
        <taxon>Actinopterygii</taxon>
        <taxon>Neopterygii</taxon>
        <taxon>Teleostei</taxon>
        <taxon>Anguilliformes</taxon>
        <taxon>Anguillidae</taxon>
        <taxon>Anguilla</taxon>
    </lineage>
</organism>
<evidence type="ECO:0000313" key="1">
    <source>
        <dbReference type="EMBL" id="JAI03267.1"/>
    </source>
</evidence>
<reference evidence="1" key="2">
    <citation type="journal article" date="2015" name="Fish Shellfish Immunol.">
        <title>Early steps in the European eel (Anguilla anguilla)-Vibrio vulnificus interaction in the gills: Role of the RtxA13 toxin.</title>
        <authorList>
            <person name="Callol A."/>
            <person name="Pajuelo D."/>
            <person name="Ebbesson L."/>
            <person name="Teles M."/>
            <person name="MacKenzie S."/>
            <person name="Amaro C."/>
        </authorList>
    </citation>
    <scope>NUCLEOTIDE SEQUENCE</scope>
</reference>
<reference evidence="1" key="1">
    <citation type="submission" date="2014-11" db="EMBL/GenBank/DDBJ databases">
        <authorList>
            <person name="Amaro Gonzalez C."/>
        </authorList>
    </citation>
    <scope>NUCLEOTIDE SEQUENCE</scope>
</reference>
<proteinExistence type="predicted"/>
<name>A0A0E9XLJ9_ANGAN</name>